<dbReference type="AlphaFoldDB" id="A0A0D3ITB7"/>
<dbReference type="STRING" id="2903.R1BXK9"/>
<evidence type="ECO:0000313" key="5">
    <source>
        <dbReference type="Proteomes" id="UP000013827"/>
    </source>
</evidence>
<protein>
    <recommendedName>
        <fullName evidence="3">Pseudouridine synthase RsuA/RluA-like domain-containing protein</fullName>
    </recommendedName>
</protein>
<accession>A0A0D3ITB7</accession>
<comment type="similarity">
    <text evidence="1">Belongs to the pseudouridine synthase RluA family.</text>
</comment>
<keyword evidence="5" id="KW-1185">Reference proteome</keyword>
<dbReference type="RefSeq" id="XP_005766931.1">
    <property type="nucleotide sequence ID" value="XM_005766874.1"/>
</dbReference>
<reference evidence="4" key="2">
    <citation type="submission" date="2024-10" db="UniProtKB">
        <authorList>
            <consortium name="EnsemblProtists"/>
        </authorList>
    </citation>
    <scope>IDENTIFICATION</scope>
</reference>
<dbReference type="InterPro" id="IPR006224">
    <property type="entry name" value="PsdUridine_synth_RluA-like_CS"/>
</dbReference>
<keyword evidence="2" id="KW-0694">RNA-binding</keyword>
<dbReference type="PROSITE" id="PS01129">
    <property type="entry name" value="PSI_RLU"/>
    <property type="match status" value="1"/>
</dbReference>
<reference evidence="5" key="1">
    <citation type="journal article" date="2013" name="Nature">
        <title>Pan genome of the phytoplankton Emiliania underpins its global distribution.</title>
        <authorList>
            <person name="Read B.A."/>
            <person name="Kegel J."/>
            <person name="Klute M.J."/>
            <person name="Kuo A."/>
            <person name="Lefebvre S.C."/>
            <person name="Maumus F."/>
            <person name="Mayer C."/>
            <person name="Miller J."/>
            <person name="Monier A."/>
            <person name="Salamov A."/>
            <person name="Young J."/>
            <person name="Aguilar M."/>
            <person name="Claverie J.M."/>
            <person name="Frickenhaus S."/>
            <person name="Gonzalez K."/>
            <person name="Herman E.K."/>
            <person name="Lin Y.C."/>
            <person name="Napier J."/>
            <person name="Ogata H."/>
            <person name="Sarno A.F."/>
            <person name="Shmutz J."/>
            <person name="Schroeder D."/>
            <person name="de Vargas C."/>
            <person name="Verret F."/>
            <person name="von Dassow P."/>
            <person name="Valentin K."/>
            <person name="Van de Peer Y."/>
            <person name="Wheeler G."/>
            <person name="Dacks J.B."/>
            <person name="Delwiche C.F."/>
            <person name="Dyhrman S.T."/>
            <person name="Glockner G."/>
            <person name="John U."/>
            <person name="Richards T."/>
            <person name="Worden A.Z."/>
            <person name="Zhang X."/>
            <person name="Grigoriev I.V."/>
            <person name="Allen A.E."/>
            <person name="Bidle K."/>
            <person name="Borodovsky M."/>
            <person name="Bowler C."/>
            <person name="Brownlee C."/>
            <person name="Cock J.M."/>
            <person name="Elias M."/>
            <person name="Gladyshev V.N."/>
            <person name="Groth M."/>
            <person name="Guda C."/>
            <person name="Hadaegh A."/>
            <person name="Iglesias-Rodriguez M.D."/>
            <person name="Jenkins J."/>
            <person name="Jones B.M."/>
            <person name="Lawson T."/>
            <person name="Leese F."/>
            <person name="Lindquist E."/>
            <person name="Lobanov A."/>
            <person name="Lomsadze A."/>
            <person name="Malik S.B."/>
            <person name="Marsh M.E."/>
            <person name="Mackinder L."/>
            <person name="Mock T."/>
            <person name="Mueller-Roeber B."/>
            <person name="Pagarete A."/>
            <person name="Parker M."/>
            <person name="Probert I."/>
            <person name="Quesneville H."/>
            <person name="Raines C."/>
            <person name="Rensing S.A."/>
            <person name="Riano-Pachon D.M."/>
            <person name="Richier S."/>
            <person name="Rokitta S."/>
            <person name="Shiraiwa Y."/>
            <person name="Soanes D.M."/>
            <person name="van der Giezen M."/>
            <person name="Wahlund T.M."/>
            <person name="Williams B."/>
            <person name="Wilson W."/>
            <person name="Wolfe G."/>
            <person name="Wurch L.L."/>
        </authorList>
    </citation>
    <scope>NUCLEOTIDE SEQUENCE</scope>
</reference>
<dbReference type="PaxDb" id="2903-EOD14502"/>
<dbReference type="HOGENOM" id="CLU_503850_0_0_1"/>
<dbReference type="Proteomes" id="UP000013827">
    <property type="component" value="Unassembled WGS sequence"/>
</dbReference>
<evidence type="ECO:0000313" key="4">
    <source>
        <dbReference type="EnsemblProtists" id="EOD14502"/>
    </source>
</evidence>
<evidence type="ECO:0000256" key="2">
    <source>
        <dbReference type="PROSITE-ProRule" id="PRU00182"/>
    </source>
</evidence>
<dbReference type="GO" id="GO:0009982">
    <property type="term" value="F:pseudouridine synthase activity"/>
    <property type="evidence" value="ECO:0007669"/>
    <property type="project" value="InterPro"/>
</dbReference>
<sequence length="541" mass="57399">MRPELLSNARLWATASTTTRPAEQATVPATAGSESGLRLARFAGSAFAALGSTSQAKAAAKTGRLAVNGQLAEPARLLVAGDEVTLSGGRALPSALQDPKQVAARAAALEHDGFRIWFEDDELAVVHKPAGVHSKPYRGARHLEAALPALLGPPCRSTVDALPAPSAVHRLDCRVCGLILVAKTRGAAAFLAGELAARRVTKRYRALLAGGIGGGGDPFEVREAVGGRPSLSIFKSIEATPHLQLGQLTTADLEPRTGRRHQLRLHAAALGAPILGDDLYGAPSGGGAGASLYLQSTEVRVAHPSGGRAAAVHVTAPEAARFARRRERARMGWEWERRHGGRRAGDIRMAAAVDARHQRRHGHPLGTAEALAALDLLSLLPGQALQLLRTARIADLPAACARALERPRRWCSYKKALCDCAALPPPSEPAPPPRLLSLDCEFKPLRAAAVDEQLRVRLDCVVLDASSFPMLPGVLACDRPLLEKAMPAEARRRGRRFGAAVSLSDMARERLGEEMRGGVGRHCAIQDAEVAMRLHLLVSAE</sequence>
<evidence type="ECO:0000256" key="1">
    <source>
        <dbReference type="ARBA" id="ARBA00010876"/>
    </source>
</evidence>
<dbReference type="GO" id="GO:0000455">
    <property type="term" value="P:enzyme-directed rRNA pseudouridine synthesis"/>
    <property type="evidence" value="ECO:0007669"/>
    <property type="project" value="TreeGrafter"/>
</dbReference>
<dbReference type="InterPro" id="IPR020103">
    <property type="entry name" value="PsdUridine_synth_cat_dom_sf"/>
</dbReference>
<dbReference type="Pfam" id="PF00849">
    <property type="entry name" value="PseudoU_synth_2"/>
    <property type="match status" value="1"/>
</dbReference>
<dbReference type="SUPFAM" id="SSF55120">
    <property type="entry name" value="Pseudouridine synthase"/>
    <property type="match status" value="1"/>
</dbReference>
<evidence type="ECO:0000259" key="3">
    <source>
        <dbReference type="Pfam" id="PF00849"/>
    </source>
</evidence>
<dbReference type="GeneID" id="17260644"/>
<dbReference type="InterPro" id="IPR006145">
    <property type="entry name" value="PsdUridine_synth_RsuA/RluA"/>
</dbReference>
<dbReference type="EnsemblProtists" id="EOD14502">
    <property type="protein sequence ID" value="EOD14502"/>
    <property type="gene ID" value="EMIHUDRAFT_448096"/>
</dbReference>
<organism evidence="4 5">
    <name type="scientific">Emiliania huxleyi (strain CCMP1516)</name>
    <dbReference type="NCBI Taxonomy" id="280463"/>
    <lineage>
        <taxon>Eukaryota</taxon>
        <taxon>Haptista</taxon>
        <taxon>Haptophyta</taxon>
        <taxon>Prymnesiophyceae</taxon>
        <taxon>Isochrysidales</taxon>
        <taxon>Noelaerhabdaceae</taxon>
        <taxon>Emiliania</taxon>
    </lineage>
</organism>
<dbReference type="InterPro" id="IPR050188">
    <property type="entry name" value="RluA_PseudoU_synthase"/>
</dbReference>
<dbReference type="PANTHER" id="PTHR21600">
    <property type="entry name" value="MITOCHONDRIAL RNA PSEUDOURIDINE SYNTHASE"/>
    <property type="match status" value="1"/>
</dbReference>
<dbReference type="GO" id="GO:0003723">
    <property type="term" value="F:RNA binding"/>
    <property type="evidence" value="ECO:0007669"/>
    <property type="project" value="UniProtKB-KW"/>
</dbReference>
<dbReference type="CDD" id="cd02869">
    <property type="entry name" value="PseudoU_synth_RluA_like"/>
    <property type="match status" value="1"/>
</dbReference>
<dbReference type="Gene3D" id="3.30.2350.10">
    <property type="entry name" value="Pseudouridine synthase"/>
    <property type="match status" value="1"/>
</dbReference>
<dbReference type="KEGG" id="ehx:EMIHUDRAFT_448096"/>
<name>A0A0D3ITB7_EMIH1</name>
<dbReference type="PANTHER" id="PTHR21600:SF87">
    <property type="entry name" value="RNA PSEUDOURIDYLATE SYNTHASE DOMAIN-CONTAINING PROTEIN 1"/>
    <property type="match status" value="1"/>
</dbReference>
<dbReference type="PROSITE" id="PS50889">
    <property type="entry name" value="S4"/>
    <property type="match status" value="1"/>
</dbReference>
<proteinExistence type="inferred from homology"/>
<dbReference type="eggNOG" id="KOG1919">
    <property type="taxonomic scope" value="Eukaryota"/>
</dbReference>
<feature type="domain" description="Pseudouridine synthase RsuA/RluA-like" evidence="3">
    <location>
        <begin position="123"/>
        <end position="269"/>
    </location>
</feature>